<accession>A0ABR2DA90</accession>
<dbReference type="PANTHER" id="PTHR33710:SF71">
    <property type="entry name" value="ENDONUCLEASE_EXONUCLEASE_PHOSPHATASE DOMAIN-CONTAINING PROTEIN"/>
    <property type="match status" value="1"/>
</dbReference>
<dbReference type="Proteomes" id="UP001472677">
    <property type="component" value="Unassembled WGS sequence"/>
</dbReference>
<dbReference type="Gene3D" id="3.60.10.10">
    <property type="entry name" value="Endonuclease/exonuclease/phosphatase"/>
    <property type="match status" value="1"/>
</dbReference>
<dbReference type="PANTHER" id="PTHR33710">
    <property type="entry name" value="BNAC02G09200D PROTEIN"/>
    <property type="match status" value="1"/>
</dbReference>
<sequence length="311" mass="35890">MSLNGEEDWFCSFIYGSLYDDEKKEFWDALSSTRSSSQGNWCIVGDTNMVAKAEDKIGGVPFNLSQAKCYFELLDRSYMLEILIKGGTFTWLNQRSVDDAILEKLERILFSLEWSNMFPKAVGILDTALAPDHAPILLLTQGLYKKGKKDFKFESKWLLEEECFREVENRWETDLHDHQARSFGRKLKRTRTKLIKWNKGLKDENGEGLKNDMDIASHLQEYFQNVYSKDYSLNYDSLAEVIPEIITPSLNLDLSKGIAFFINERDRRMSKYWTPSENGIIKLNCDVAFDKVLRLASAAVIARDSFGSFIK</sequence>
<dbReference type="InterPro" id="IPR036691">
    <property type="entry name" value="Endo/exonu/phosph_ase_sf"/>
</dbReference>
<reference evidence="1 2" key="1">
    <citation type="journal article" date="2024" name="G3 (Bethesda)">
        <title>Genome assembly of Hibiscus sabdariffa L. provides insights into metabolisms of medicinal natural products.</title>
        <authorList>
            <person name="Kim T."/>
        </authorList>
    </citation>
    <scope>NUCLEOTIDE SEQUENCE [LARGE SCALE GENOMIC DNA]</scope>
    <source>
        <strain evidence="1">TK-2024</strain>
        <tissue evidence="1">Old leaves</tissue>
    </source>
</reference>
<evidence type="ECO:0000313" key="2">
    <source>
        <dbReference type="Proteomes" id="UP001472677"/>
    </source>
</evidence>
<comment type="caution">
    <text evidence="1">The sequence shown here is derived from an EMBL/GenBank/DDBJ whole genome shotgun (WGS) entry which is preliminary data.</text>
</comment>
<dbReference type="SUPFAM" id="SSF56219">
    <property type="entry name" value="DNase I-like"/>
    <property type="match status" value="1"/>
</dbReference>
<organism evidence="1 2">
    <name type="scientific">Hibiscus sabdariffa</name>
    <name type="common">roselle</name>
    <dbReference type="NCBI Taxonomy" id="183260"/>
    <lineage>
        <taxon>Eukaryota</taxon>
        <taxon>Viridiplantae</taxon>
        <taxon>Streptophyta</taxon>
        <taxon>Embryophyta</taxon>
        <taxon>Tracheophyta</taxon>
        <taxon>Spermatophyta</taxon>
        <taxon>Magnoliopsida</taxon>
        <taxon>eudicotyledons</taxon>
        <taxon>Gunneridae</taxon>
        <taxon>Pentapetalae</taxon>
        <taxon>rosids</taxon>
        <taxon>malvids</taxon>
        <taxon>Malvales</taxon>
        <taxon>Malvaceae</taxon>
        <taxon>Malvoideae</taxon>
        <taxon>Hibiscus</taxon>
    </lineage>
</organism>
<protein>
    <submittedName>
        <fullName evidence="1">Uncharacterized protein</fullName>
    </submittedName>
</protein>
<proteinExistence type="predicted"/>
<dbReference type="EMBL" id="JBBPBM010000032">
    <property type="protein sequence ID" value="KAK8533819.1"/>
    <property type="molecule type" value="Genomic_DNA"/>
</dbReference>
<evidence type="ECO:0000313" key="1">
    <source>
        <dbReference type="EMBL" id="KAK8533819.1"/>
    </source>
</evidence>
<gene>
    <name evidence="1" type="ORF">V6N12_047223</name>
</gene>
<keyword evidence="2" id="KW-1185">Reference proteome</keyword>
<name>A0ABR2DA90_9ROSI</name>